<sequence length="194" mass="22438">MKNLHIKNILSIILIALFSTSVGFAQQVYTDEKETADLSDYQTYEWVFNKEIIPENQVLIDGDMVLFYNNVNQNKMAKDAIETQMDARGFTHDPQNPDMLVNFRIFEKPTELRTYRLSNEQDYLGFGPRSMTTKMVPVEPGTILIDFLDAETGHNIWQGFASGVFEEADLRNMSNLEAKVISIFNDWNFDRFTN</sequence>
<name>A0ABP3YEN3_9BACT</name>
<feature type="chain" id="PRO_5047435933" description="DUF4136 domain-containing protein" evidence="1">
    <location>
        <begin position="26"/>
        <end position="194"/>
    </location>
</feature>
<reference evidence="4" key="1">
    <citation type="journal article" date="2019" name="Int. J. Syst. Evol. Microbiol.">
        <title>The Global Catalogue of Microorganisms (GCM) 10K type strain sequencing project: providing services to taxonomists for standard genome sequencing and annotation.</title>
        <authorList>
            <consortium name="The Broad Institute Genomics Platform"/>
            <consortium name="The Broad Institute Genome Sequencing Center for Infectious Disease"/>
            <person name="Wu L."/>
            <person name="Ma J."/>
        </authorList>
    </citation>
    <scope>NUCLEOTIDE SEQUENCE [LARGE SCALE GENOMIC DNA]</scope>
    <source>
        <strain evidence="4">JCM 16112</strain>
    </source>
</reference>
<protein>
    <recommendedName>
        <fullName evidence="2">DUF4136 domain-containing protein</fullName>
    </recommendedName>
</protein>
<evidence type="ECO:0000259" key="2">
    <source>
        <dbReference type="Pfam" id="PF13590"/>
    </source>
</evidence>
<comment type="caution">
    <text evidence="3">The sequence shown here is derived from an EMBL/GenBank/DDBJ whole genome shotgun (WGS) entry which is preliminary data.</text>
</comment>
<feature type="domain" description="DUF4136" evidence="2">
    <location>
        <begin position="28"/>
        <end position="186"/>
    </location>
</feature>
<keyword evidence="1" id="KW-0732">Signal</keyword>
<gene>
    <name evidence="3" type="ORF">GCM10009119_27650</name>
</gene>
<dbReference type="Pfam" id="PF13590">
    <property type="entry name" value="DUF4136"/>
    <property type="match status" value="1"/>
</dbReference>
<accession>A0ABP3YEN3</accession>
<proteinExistence type="predicted"/>
<evidence type="ECO:0000313" key="3">
    <source>
        <dbReference type="EMBL" id="GAA0879796.1"/>
    </source>
</evidence>
<dbReference type="EMBL" id="BAAAFI010000033">
    <property type="protein sequence ID" value="GAA0879796.1"/>
    <property type="molecule type" value="Genomic_DNA"/>
</dbReference>
<dbReference type="Gene3D" id="3.30.160.670">
    <property type="match status" value="1"/>
</dbReference>
<keyword evidence="4" id="KW-1185">Reference proteome</keyword>
<dbReference type="InterPro" id="IPR025411">
    <property type="entry name" value="DUF4136"/>
</dbReference>
<dbReference type="Proteomes" id="UP001500469">
    <property type="component" value="Unassembled WGS sequence"/>
</dbReference>
<evidence type="ECO:0000313" key="4">
    <source>
        <dbReference type="Proteomes" id="UP001500469"/>
    </source>
</evidence>
<dbReference type="RefSeq" id="WP_343852575.1">
    <property type="nucleotide sequence ID" value="NZ_BAAAFI010000033.1"/>
</dbReference>
<organism evidence="3 4">
    <name type="scientific">Algoriphagus jejuensis</name>
    <dbReference type="NCBI Taxonomy" id="419934"/>
    <lineage>
        <taxon>Bacteria</taxon>
        <taxon>Pseudomonadati</taxon>
        <taxon>Bacteroidota</taxon>
        <taxon>Cytophagia</taxon>
        <taxon>Cytophagales</taxon>
        <taxon>Cyclobacteriaceae</taxon>
        <taxon>Algoriphagus</taxon>
    </lineage>
</organism>
<feature type="signal peptide" evidence="1">
    <location>
        <begin position="1"/>
        <end position="25"/>
    </location>
</feature>
<evidence type="ECO:0000256" key="1">
    <source>
        <dbReference type="SAM" id="SignalP"/>
    </source>
</evidence>